<dbReference type="AlphaFoldDB" id="A0A6C0B1A3"/>
<accession>A0A6C0B1A3</accession>
<name>A0A6C0B1A3_9ZZZZ</name>
<sequence>MAERVCSFYKQGIFFRMNTSISISISSFNDSIFIPVVGGLTEQDIISIFWNGFIGSVRRVDFFVSPNGKRAAFVHFTYWLNNNLVNYMWNEIELYGSFKFWYCSAEYLIIRRMTCEPIPDTEMNIHQVAAKLSEQEEQLALLETKSQEQEYIIASLQKRLADEGILEQQMVDRDEAMICMVNSLVGPRWPDEDDTNMACVYPEDSD</sequence>
<proteinExistence type="predicted"/>
<organism evidence="1">
    <name type="scientific">viral metagenome</name>
    <dbReference type="NCBI Taxonomy" id="1070528"/>
    <lineage>
        <taxon>unclassified sequences</taxon>
        <taxon>metagenomes</taxon>
        <taxon>organismal metagenomes</taxon>
    </lineage>
</organism>
<protein>
    <submittedName>
        <fullName evidence="1">Uncharacterized protein</fullName>
    </submittedName>
</protein>
<dbReference type="EMBL" id="MN739044">
    <property type="protein sequence ID" value="QHS85551.1"/>
    <property type="molecule type" value="Genomic_DNA"/>
</dbReference>
<reference evidence="1" key="1">
    <citation type="journal article" date="2020" name="Nature">
        <title>Giant virus diversity and host interactions through global metagenomics.</title>
        <authorList>
            <person name="Schulz F."/>
            <person name="Roux S."/>
            <person name="Paez-Espino D."/>
            <person name="Jungbluth S."/>
            <person name="Walsh D.A."/>
            <person name="Denef V.J."/>
            <person name="McMahon K.D."/>
            <person name="Konstantinidis K.T."/>
            <person name="Eloe-Fadrosh E.A."/>
            <person name="Kyrpides N.C."/>
            <person name="Woyke T."/>
        </authorList>
    </citation>
    <scope>NUCLEOTIDE SEQUENCE</scope>
    <source>
        <strain evidence="1">GVMAG-M-3300009182-78</strain>
    </source>
</reference>
<evidence type="ECO:0000313" key="1">
    <source>
        <dbReference type="EMBL" id="QHS85551.1"/>
    </source>
</evidence>